<evidence type="ECO:0000313" key="3">
    <source>
        <dbReference type="Proteomes" id="UP000002220"/>
    </source>
</evidence>
<sequence length="147" mass="16359">MQIVDLLSTSGATATQIGNLERVIGSALPSDYCRFLADFNGGRPSPSDFEGPTGDGSVVNWFFTLNQDEQTYFIPRRIEAYKDRIPPKLLPIASDPFGNLVLLDLGAKVFGAIFFWDHEKENTEGDPWWDNIAFIAPSFTDFVNGLH</sequence>
<dbReference type="OrthoDB" id="215335at2"/>
<dbReference type="AlphaFoldDB" id="D5STP5"/>
<dbReference type="KEGG" id="plm:Plim_3261"/>
<dbReference type="EMBL" id="CP001744">
    <property type="protein sequence ID" value="ADG69074.1"/>
    <property type="molecule type" value="Genomic_DNA"/>
</dbReference>
<evidence type="ECO:0000313" key="2">
    <source>
        <dbReference type="EMBL" id="ADG69074.1"/>
    </source>
</evidence>
<dbReference type="Gene3D" id="3.40.1580.10">
    <property type="entry name" value="SMI1/KNR4-like"/>
    <property type="match status" value="1"/>
</dbReference>
<protein>
    <recommendedName>
        <fullName evidence="1">Knr4/Smi1-like domain-containing protein</fullName>
    </recommendedName>
</protein>
<dbReference type="RefSeq" id="WP_013111505.1">
    <property type="nucleotide sequence ID" value="NC_014148.1"/>
</dbReference>
<dbReference type="Proteomes" id="UP000002220">
    <property type="component" value="Chromosome"/>
</dbReference>
<name>D5STP5_PLAL2</name>
<gene>
    <name evidence="2" type="ordered locus">Plim_3261</name>
</gene>
<dbReference type="SMART" id="SM00860">
    <property type="entry name" value="SMI1_KNR4"/>
    <property type="match status" value="1"/>
</dbReference>
<accession>D5STP5</accession>
<proteinExistence type="predicted"/>
<dbReference type="InterPro" id="IPR018958">
    <property type="entry name" value="Knr4/Smi1-like_dom"/>
</dbReference>
<dbReference type="Pfam" id="PF09346">
    <property type="entry name" value="SMI1_KNR4"/>
    <property type="match status" value="1"/>
</dbReference>
<keyword evidence="3" id="KW-1185">Reference proteome</keyword>
<feature type="domain" description="Knr4/Smi1-like" evidence="1">
    <location>
        <begin position="11"/>
        <end position="145"/>
    </location>
</feature>
<dbReference type="STRING" id="521674.Plim_3261"/>
<dbReference type="eggNOG" id="ENOG50330S4">
    <property type="taxonomic scope" value="Bacteria"/>
</dbReference>
<evidence type="ECO:0000259" key="1">
    <source>
        <dbReference type="SMART" id="SM00860"/>
    </source>
</evidence>
<dbReference type="InterPro" id="IPR037883">
    <property type="entry name" value="Knr4/Smi1-like_sf"/>
</dbReference>
<reference evidence="2 3" key="1">
    <citation type="journal article" date="2010" name="Stand. Genomic Sci.">
        <title>Complete genome sequence of Planctomyces limnophilus type strain (Mu 290).</title>
        <authorList>
            <person name="Labutti K."/>
            <person name="Sikorski J."/>
            <person name="Schneider S."/>
            <person name="Nolan M."/>
            <person name="Lucas S."/>
            <person name="Glavina Del Rio T."/>
            <person name="Tice H."/>
            <person name="Cheng J.F."/>
            <person name="Goodwin L."/>
            <person name="Pitluck S."/>
            <person name="Liolios K."/>
            <person name="Ivanova N."/>
            <person name="Mavromatis K."/>
            <person name="Mikhailova N."/>
            <person name="Pati A."/>
            <person name="Chen A."/>
            <person name="Palaniappan K."/>
            <person name="Land M."/>
            <person name="Hauser L."/>
            <person name="Chang Y.J."/>
            <person name="Jeffries C.D."/>
            <person name="Tindall B.J."/>
            <person name="Rohde M."/>
            <person name="Goker M."/>
            <person name="Woyke T."/>
            <person name="Bristow J."/>
            <person name="Eisen J.A."/>
            <person name="Markowitz V."/>
            <person name="Hugenholtz P."/>
            <person name="Kyrpides N.C."/>
            <person name="Klenk H.P."/>
            <person name="Lapidus A."/>
        </authorList>
    </citation>
    <scope>NUCLEOTIDE SEQUENCE [LARGE SCALE GENOMIC DNA]</scope>
    <source>
        <strain evidence="3">ATCC 43296 / DSM 3776 / IFAM 1008 / 290</strain>
    </source>
</reference>
<dbReference type="HOGENOM" id="CLU_115772_4_0_0"/>
<organism evidence="2 3">
    <name type="scientific">Planctopirus limnophila (strain ATCC 43296 / DSM 3776 / IFAM 1008 / Mu 290)</name>
    <name type="common">Planctomyces limnophilus</name>
    <dbReference type="NCBI Taxonomy" id="521674"/>
    <lineage>
        <taxon>Bacteria</taxon>
        <taxon>Pseudomonadati</taxon>
        <taxon>Planctomycetota</taxon>
        <taxon>Planctomycetia</taxon>
        <taxon>Planctomycetales</taxon>
        <taxon>Planctomycetaceae</taxon>
        <taxon>Planctopirus</taxon>
    </lineage>
</organism>
<dbReference type="SUPFAM" id="SSF160631">
    <property type="entry name" value="SMI1/KNR4-like"/>
    <property type="match status" value="1"/>
</dbReference>